<dbReference type="InterPro" id="IPR013766">
    <property type="entry name" value="Thioredoxin_domain"/>
</dbReference>
<evidence type="ECO:0000313" key="16">
    <source>
        <dbReference type="Proteomes" id="UP000297749"/>
    </source>
</evidence>
<dbReference type="GO" id="GO:0045454">
    <property type="term" value="P:cell redox homeostasis"/>
    <property type="evidence" value="ECO:0007669"/>
    <property type="project" value="TreeGrafter"/>
</dbReference>
<dbReference type="GO" id="GO:0034599">
    <property type="term" value="P:cellular response to oxidative stress"/>
    <property type="evidence" value="ECO:0007669"/>
    <property type="project" value="TreeGrafter"/>
</dbReference>
<keyword evidence="8" id="KW-0676">Redox-active center</keyword>
<dbReference type="InterPro" id="IPR000866">
    <property type="entry name" value="AhpC/TSA"/>
</dbReference>
<evidence type="ECO:0000256" key="6">
    <source>
        <dbReference type="ARBA" id="ARBA00023002"/>
    </source>
</evidence>
<evidence type="ECO:0000256" key="2">
    <source>
        <dbReference type="ARBA" id="ARBA00011245"/>
    </source>
</evidence>
<dbReference type="EMBL" id="PYKF01000342">
    <property type="protein sequence ID" value="TGC86864.1"/>
    <property type="molecule type" value="Genomic_DNA"/>
</dbReference>
<proteinExistence type="inferred from homology"/>
<dbReference type="PANTHER" id="PTHR42801:SF4">
    <property type="entry name" value="AHPC_TSA FAMILY PROTEIN"/>
    <property type="match status" value="1"/>
</dbReference>
<dbReference type="InterPro" id="IPR050924">
    <property type="entry name" value="Peroxiredoxin_BCP/PrxQ"/>
</dbReference>
<dbReference type="NCBIfam" id="NF006960">
    <property type="entry name" value="PRK09437.1"/>
    <property type="match status" value="1"/>
</dbReference>
<feature type="non-terminal residue" evidence="15">
    <location>
        <position position="97"/>
    </location>
</feature>
<keyword evidence="5" id="KW-0049">Antioxidant</keyword>
<dbReference type="EC" id="1.11.1.24" evidence="3"/>
<name>A0A659QLI2_SALET</name>
<dbReference type="GO" id="GO:0005737">
    <property type="term" value="C:cytoplasm"/>
    <property type="evidence" value="ECO:0007669"/>
    <property type="project" value="TreeGrafter"/>
</dbReference>
<evidence type="ECO:0000256" key="12">
    <source>
        <dbReference type="ARBA" id="ARBA00042639"/>
    </source>
</evidence>
<comment type="caution">
    <text evidence="15">The sequence shown here is derived from an EMBL/GenBank/DDBJ whole genome shotgun (WGS) entry which is preliminary data.</text>
</comment>
<evidence type="ECO:0000256" key="9">
    <source>
        <dbReference type="ARBA" id="ARBA00032824"/>
    </source>
</evidence>
<keyword evidence="6" id="KW-0560">Oxidoreductase</keyword>
<evidence type="ECO:0000256" key="8">
    <source>
        <dbReference type="ARBA" id="ARBA00023284"/>
    </source>
</evidence>
<dbReference type="FunFam" id="3.40.30.10:FF:000007">
    <property type="entry name" value="Thioredoxin-dependent thiol peroxidase"/>
    <property type="match status" value="1"/>
</dbReference>
<comment type="subunit">
    <text evidence="2">Monomer.</text>
</comment>
<comment type="function">
    <text evidence="1">Thiol-specific peroxidase that catalyzes the reduction of hydrogen peroxide and organic hydroperoxides to water and alcohols, respectively. Plays a role in cell protection against oxidative stress by detoxifying peroxides and as sensor of hydrogen peroxide-mediated signaling events.</text>
</comment>
<keyword evidence="4 15" id="KW-0575">Peroxidase</keyword>
<evidence type="ECO:0000256" key="3">
    <source>
        <dbReference type="ARBA" id="ARBA00013017"/>
    </source>
</evidence>
<dbReference type="AlphaFoldDB" id="A0A659QLI2"/>
<dbReference type="PANTHER" id="PTHR42801">
    <property type="entry name" value="THIOREDOXIN-DEPENDENT PEROXIDE REDUCTASE"/>
    <property type="match status" value="1"/>
</dbReference>
<accession>A0A659QLI2</accession>
<dbReference type="CDD" id="cd03017">
    <property type="entry name" value="PRX_BCP"/>
    <property type="match status" value="1"/>
</dbReference>
<protein>
    <recommendedName>
        <fullName evidence="3">thioredoxin-dependent peroxiredoxin</fullName>
        <ecNumber evidence="3">1.11.1.24</ecNumber>
    </recommendedName>
    <alternativeName>
        <fullName evidence="11">Bacterioferritin comigratory protein</fullName>
    </alternativeName>
    <alternativeName>
        <fullName evidence="9">Thioredoxin peroxidase</fullName>
    </alternativeName>
    <alternativeName>
        <fullName evidence="12">Thioredoxin-dependent peroxiredoxin Bcp</fullName>
    </alternativeName>
</protein>
<evidence type="ECO:0000256" key="11">
    <source>
        <dbReference type="ARBA" id="ARBA00041373"/>
    </source>
</evidence>
<keyword evidence="7" id="KW-1015">Disulfide bond</keyword>
<dbReference type="InterPro" id="IPR036249">
    <property type="entry name" value="Thioredoxin-like_sf"/>
</dbReference>
<gene>
    <name evidence="15" type="ORF">C9F04_10395</name>
</gene>
<evidence type="ECO:0000259" key="14">
    <source>
        <dbReference type="PROSITE" id="PS51352"/>
    </source>
</evidence>
<dbReference type="PROSITE" id="PS51352">
    <property type="entry name" value="THIOREDOXIN_2"/>
    <property type="match status" value="1"/>
</dbReference>
<sequence length="97" mass="10628">MNPLKAGDIAPKFSLPDQDGEQVNLTDFQGQRVLVYFYPKAMTPGCTVQACGLRDNMDELKKAGVDVLGISTDKPEKLSRFAETELLNGTLLTEEPP</sequence>
<dbReference type="Pfam" id="PF00578">
    <property type="entry name" value="AhpC-TSA"/>
    <property type="match status" value="1"/>
</dbReference>
<evidence type="ECO:0000256" key="4">
    <source>
        <dbReference type="ARBA" id="ARBA00022559"/>
    </source>
</evidence>
<organism evidence="15 16">
    <name type="scientific">Salmonella enterica subsp. enterica serovar Wilhelmsburg</name>
    <dbReference type="NCBI Taxonomy" id="1960126"/>
    <lineage>
        <taxon>Bacteria</taxon>
        <taxon>Pseudomonadati</taxon>
        <taxon>Pseudomonadota</taxon>
        <taxon>Gammaproteobacteria</taxon>
        <taxon>Enterobacterales</taxon>
        <taxon>Enterobacteriaceae</taxon>
        <taxon>Salmonella</taxon>
    </lineage>
</organism>
<dbReference type="Gene3D" id="3.40.30.10">
    <property type="entry name" value="Glutaredoxin"/>
    <property type="match status" value="1"/>
</dbReference>
<evidence type="ECO:0000256" key="1">
    <source>
        <dbReference type="ARBA" id="ARBA00003330"/>
    </source>
</evidence>
<dbReference type="Proteomes" id="UP000297749">
    <property type="component" value="Unassembled WGS sequence"/>
</dbReference>
<reference evidence="15 16" key="1">
    <citation type="submission" date="2018-03" db="EMBL/GenBank/DDBJ databases">
        <title>Non-Typhoidal Salmonella genome sequencing and assembly.</title>
        <authorList>
            <person name="Matchawe C."/>
        </authorList>
    </citation>
    <scope>NUCLEOTIDE SEQUENCE [LARGE SCALE GENOMIC DNA]</scope>
    <source>
        <strain evidence="15 16">32eva</strain>
    </source>
</reference>
<comment type="catalytic activity">
    <reaction evidence="13">
        <text>a hydroperoxide + [thioredoxin]-dithiol = an alcohol + [thioredoxin]-disulfide + H2O</text>
        <dbReference type="Rhea" id="RHEA:62620"/>
        <dbReference type="Rhea" id="RHEA-COMP:10698"/>
        <dbReference type="Rhea" id="RHEA-COMP:10700"/>
        <dbReference type="ChEBI" id="CHEBI:15377"/>
        <dbReference type="ChEBI" id="CHEBI:29950"/>
        <dbReference type="ChEBI" id="CHEBI:30879"/>
        <dbReference type="ChEBI" id="CHEBI:35924"/>
        <dbReference type="ChEBI" id="CHEBI:50058"/>
        <dbReference type="EC" id="1.11.1.24"/>
    </reaction>
</comment>
<evidence type="ECO:0000256" key="7">
    <source>
        <dbReference type="ARBA" id="ARBA00023157"/>
    </source>
</evidence>
<evidence type="ECO:0000256" key="5">
    <source>
        <dbReference type="ARBA" id="ARBA00022862"/>
    </source>
</evidence>
<evidence type="ECO:0000256" key="13">
    <source>
        <dbReference type="ARBA" id="ARBA00049091"/>
    </source>
</evidence>
<dbReference type="GO" id="GO:0008379">
    <property type="term" value="F:thioredoxin peroxidase activity"/>
    <property type="evidence" value="ECO:0007669"/>
    <property type="project" value="TreeGrafter"/>
</dbReference>
<comment type="similarity">
    <text evidence="10">Belongs to the peroxiredoxin family. BCP/PrxQ subfamily.</text>
</comment>
<dbReference type="SUPFAM" id="SSF52833">
    <property type="entry name" value="Thioredoxin-like"/>
    <property type="match status" value="1"/>
</dbReference>
<evidence type="ECO:0000256" key="10">
    <source>
        <dbReference type="ARBA" id="ARBA00038489"/>
    </source>
</evidence>
<evidence type="ECO:0000313" key="15">
    <source>
        <dbReference type="EMBL" id="TGC86864.1"/>
    </source>
</evidence>
<feature type="domain" description="Thioredoxin" evidence="14">
    <location>
        <begin position="4"/>
        <end position="97"/>
    </location>
</feature>